<dbReference type="InterPro" id="IPR004839">
    <property type="entry name" value="Aminotransferase_I/II_large"/>
</dbReference>
<accession>A0A5C8P564</accession>
<dbReference type="InterPro" id="IPR050596">
    <property type="entry name" value="AspAT/PAT-like"/>
</dbReference>
<keyword evidence="3 7" id="KW-0032">Aminotransferase</keyword>
<protein>
    <submittedName>
        <fullName evidence="7">Pyridoxal phosphate-dependent aminotransferase</fullName>
    </submittedName>
</protein>
<gene>
    <name evidence="7" type="ORF">FHP08_01890</name>
</gene>
<keyword evidence="4 7" id="KW-0808">Transferase</keyword>
<dbReference type="Gene3D" id="3.40.640.10">
    <property type="entry name" value="Type I PLP-dependent aspartate aminotransferase-like (Major domain)"/>
    <property type="match status" value="1"/>
</dbReference>
<evidence type="ECO:0000256" key="1">
    <source>
        <dbReference type="ARBA" id="ARBA00001933"/>
    </source>
</evidence>
<name>A0A5C8P564_9BURK</name>
<reference evidence="7 8" key="1">
    <citation type="submission" date="2019-06" db="EMBL/GenBank/DDBJ databases">
        <title>Quisquiliibacterium sp. nov., isolated from a maize field.</title>
        <authorList>
            <person name="Lin S.-Y."/>
            <person name="Tsai C.-F."/>
            <person name="Young C.-C."/>
        </authorList>
    </citation>
    <scope>NUCLEOTIDE SEQUENCE [LARGE SCALE GENOMIC DNA]</scope>
    <source>
        <strain evidence="7 8">CC-CFT501</strain>
    </source>
</reference>
<feature type="domain" description="Aminotransferase class I/classII large" evidence="6">
    <location>
        <begin position="42"/>
        <end position="389"/>
    </location>
</feature>
<dbReference type="Proteomes" id="UP000321548">
    <property type="component" value="Unassembled WGS sequence"/>
</dbReference>
<comment type="caution">
    <text evidence="7">The sequence shown here is derived from an EMBL/GenBank/DDBJ whole genome shotgun (WGS) entry which is preliminary data.</text>
</comment>
<proteinExistence type="inferred from homology"/>
<dbReference type="EMBL" id="VDUY01000001">
    <property type="protein sequence ID" value="TXL68458.1"/>
    <property type="molecule type" value="Genomic_DNA"/>
</dbReference>
<dbReference type="PANTHER" id="PTHR46383">
    <property type="entry name" value="ASPARTATE AMINOTRANSFERASE"/>
    <property type="match status" value="1"/>
</dbReference>
<sequence>MTPPTPLPVSYPLASRTGRIDPFHVMELAKRAAALEAAGHPIIHMSIGEPDFTAPEPVVAALERAARAGHTQYTGATGLASLRKAIAYDYGERYGLDIAPSRIVVTAGASAALSLACCALVNPGDGVLMTDPSYPCNRHFVAAFDGEPQLVPVGPDTRFQLDRALLEANWAPNTRGTLLASPANPTGTSIPFDELARIADAVRARGGFSIVDEIYLGLSYDDAPRSALALGDDLIVTNSFSKYFHMTGWRLGWLVVPESLAPVFEKLSQNLYICASTLAQHAALACFDPESLAIFEARRDEFRRRRDWIVPALRGIGLDVPVMPDGAFYAWADCSAHADDSSAFAIELLEQTGVSVVPGKDFGRHDPQRWIRLSYATSMQKMSEAIERLGRHLAQRS</sequence>
<dbReference type="RefSeq" id="WP_147702599.1">
    <property type="nucleotide sequence ID" value="NZ_VDUY01000001.1"/>
</dbReference>
<evidence type="ECO:0000256" key="3">
    <source>
        <dbReference type="ARBA" id="ARBA00022576"/>
    </source>
</evidence>
<evidence type="ECO:0000256" key="2">
    <source>
        <dbReference type="ARBA" id="ARBA00007441"/>
    </source>
</evidence>
<evidence type="ECO:0000313" key="7">
    <source>
        <dbReference type="EMBL" id="TXL68458.1"/>
    </source>
</evidence>
<dbReference type="GO" id="GO:0008483">
    <property type="term" value="F:transaminase activity"/>
    <property type="evidence" value="ECO:0007669"/>
    <property type="project" value="UniProtKB-KW"/>
</dbReference>
<dbReference type="GO" id="GO:0030170">
    <property type="term" value="F:pyridoxal phosphate binding"/>
    <property type="evidence" value="ECO:0007669"/>
    <property type="project" value="InterPro"/>
</dbReference>
<evidence type="ECO:0000256" key="5">
    <source>
        <dbReference type="ARBA" id="ARBA00022898"/>
    </source>
</evidence>
<dbReference type="OrthoDB" id="9803354at2"/>
<keyword evidence="5" id="KW-0663">Pyridoxal phosphate</keyword>
<comment type="cofactor">
    <cofactor evidence="1">
        <name>pyridoxal 5'-phosphate</name>
        <dbReference type="ChEBI" id="CHEBI:597326"/>
    </cofactor>
</comment>
<dbReference type="AlphaFoldDB" id="A0A5C8P564"/>
<dbReference type="PANTHER" id="PTHR46383:SF2">
    <property type="entry name" value="AMINOTRANSFERASE"/>
    <property type="match status" value="1"/>
</dbReference>
<organism evidence="7 8">
    <name type="scientific">Zeimonas arvi</name>
    <dbReference type="NCBI Taxonomy" id="2498847"/>
    <lineage>
        <taxon>Bacteria</taxon>
        <taxon>Pseudomonadati</taxon>
        <taxon>Pseudomonadota</taxon>
        <taxon>Betaproteobacteria</taxon>
        <taxon>Burkholderiales</taxon>
        <taxon>Burkholderiaceae</taxon>
        <taxon>Zeimonas</taxon>
    </lineage>
</organism>
<dbReference type="InterPro" id="IPR015424">
    <property type="entry name" value="PyrdxlP-dep_Trfase"/>
</dbReference>
<dbReference type="SUPFAM" id="SSF53383">
    <property type="entry name" value="PLP-dependent transferases"/>
    <property type="match status" value="1"/>
</dbReference>
<comment type="similarity">
    <text evidence="2">Belongs to the class-I pyridoxal-phosphate-dependent aminotransferase family.</text>
</comment>
<dbReference type="CDD" id="cd00609">
    <property type="entry name" value="AAT_like"/>
    <property type="match status" value="1"/>
</dbReference>
<evidence type="ECO:0000256" key="4">
    <source>
        <dbReference type="ARBA" id="ARBA00022679"/>
    </source>
</evidence>
<evidence type="ECO:0000259" key="6">
    <source>
        <dbReference type="Pfam" id="PF00155"/>
    </source>
</evidence>
<dbReference type="Pfam" id="PF00155">
    <property type="entry name" value="Aminotran_1_2"/>
    <property type="match status" value="1"/>
</dbReference>
<evidence type="ECO:0000313" key="8">
    <source>
        <dbReference type="Proteomes" id="UP000321548"/>
    </source>
</evidence>
<dbReference type="NCBIfam" id="NF005601">
    <property type="entry name" value="PRK07337.1"/>
    <property type="match status" value="1"/>
</dbReference>
<keyword evidence="8" id="KW-1185">Reference proteome</keyword>
<dbReference type="GO" id="GO:0006520">
    <property type="term" value="P:amino acid metabolic process"/>
    <property type="evidence" value="ECO:0007669"/>
    <property type="project" value="InterPro"/>
</dbReference>
<dbReference type="InterPro" id="IPR015421">
    <property type="entry name" value="PyrdxlP-dep_Trfase_major"/>
</dbReference>